<feature type="transmembrane region" description="Helical" evidence="7">
    <location>
        <begin position="89"/>
        <end position="110"/>
    </location>
</feature>
<reference evidence="9 10" key="1">
    <citation type="submission" date="2020-08" db="EMBL/GenBank/DDBJ databases">
        <title>Genomic Encyclopedia of Type Strains, Phase IV (KMG-V): Genome sequencing to study the core and pangenomes of soil and plant-associated prokaryotes.</title>
        <authorList>
            <person name="Whitman W."/>
        </authorList>
    </citation>
    <scope>NUCLEOTIDE SEQUENCE [LARGE SCALE GENOMIC DNA]</scope>
    <source>
        <strain evidence="9 10">X5P3</strain>
    </source>
</reference>
<feature type="transmembrane region" description="Helical" evidence="7">
    <location>
        <begin position="230"/>
        <end position="249"/>
    </location>
</feature>
<dbReference type="GO" id="GO:0019646">
    <property type="term" value="P:aerobic electron transport chain"/>
    <property type="evidence" value="ECO:0007669"/>
    <property type="project" value="InterPro"/>
</dbReference>
<dbReference type="CDD" id="cd02862">
    <property type="entry name" value="NorE_like"/>
    <property type="match status" value="1"/>
</dbReference>
<dbReference type="RefSeq" id="WP_409254871.1">
    <property type="nucleotide sequence ID" value="NZ_JACHIO010000006.1"/>
</dbReference>
<evidence type="ECO:0000256" key="3">
    <source>
        <dbReference type="ARBA" id="ARBA00022692"/>
    </source>
</evidence>
<keyword evidence="5 7" id="KW-0472">Membrane</keyword>
<accession>A0A7W7ZP22</accession>
<feature type="domain" description="Heme-copper oxidase subunit III family profile" evidence="8">
    <location>
        <begin position="46"/>
        <end position="251"/>
    </location>
</feature>
<evidence type="ECO:0000313" key="10">
    <source>
        <dbReference type="Proteomes" id="UP000584867"/>
    </source>
</evidence>
<dbReference type="GO" id="GO:0004129">
    <property type="term" value="F:cytochrome-c oxidase activity"/>
    <property type="evidence" value="ECO:0007669"/>
    <property type="project" value="InterPro"/>
</dbReference>
<evidence type="ECO:0000256" key="7">
    <source>
        <dbReference type="SAM" id="Phobius"/>
    </source>
</evidence>
<dbReference type="InterPro" id="IPR035973">
    <property type="entry name" value="Cyt_c_oxidase_su3-like_sf"/>
</dbReference>
<dbReference type="GO" id="GO:0005886">
    <property type="term" value="C:plasma membrane"/>
    <property type="evidence" value="ECO:0007669"/>
    <property type="project" value="UniProtKB-SubCell"/>
</dbReference>
<evidence type="ECO:0000256" key="6">
    <source>
        <dbReference type="RuleBase" id="RU003376"/>
    </source>
</evidence>
<dbReference type="InterPro" id="IPR013833">
    <property type="entry name" value="Cyt_c_oxidase_su3_a-hlx"/>
</dbReference>
<dbReference type="PANTHER" id="PTHR11403:SF6">
    <property type="entry name" value="NITRIC OXIDE REDUCTASE SUBUNIT E"/>
    <property type="match status" value="1"/>
</dbReference>
<dbReference type="PANTHER" id="PTHR11403">
    <property type="entry name" value="CYTOCHROME C OXIDASE SUBUNIT III"/>
    <property type="match status" value="1"/>
</dbReference>
<gene>
    <name evidence="9" type="ORF">HDF15_001906</name>
</gene>
<comment type="subcellular location">
    <subcellularLocation>
        <location evidence="6">Cell membrane</location>
        <topology evidence="6">Multi-pass membrane protein</topology>
    </subcellularLocation>
    <subcellularLocation>
        <location evidence="1">Membrane</location>
        <topology evidence="1">Multi-pass membrane protein</topology>
    </subcellularLocation>
</comment>
<dbReference type="SUPFAM" id="SSF81452">
    <property type="entry name" value="Cytochrome c oxidase subunit III-like"/>
    <property type="match status" value="1"/>
</dbReference>
<dbReference type="EMBL" id="JACHIO010000006">
    <property type="protein sequence ID" value="MBB5063564.1"/>
    <property type="molecule type" value="Genomic_DNA"/>
</dbReference>
<name>A0A7W7ZP22_9BACT</name>
<dbReference type="Gene3D" id="1.20.120.80">
    <property type="entry name" value="Cytochrome c oxidase, subunit III, four-helix bundle"/>
    <property type="match status" value="1"/>
</dbReference>
<sequence>MIASTNPAMHPHTHEAVDHAEHEHVALPQHRHHFETEEQQREAGSFGMWLFLLTEIMFFGGMFFAYLLYRNWYYPAFTVASNQLNVPEGAINTVILITSGFFMALGVWAAEVRKKGLLVIMLILTTVFGLAFLGVKADEYHEKYELHHIPGASFSTAMFTNPAAFGLKEEPLAPDMAQHTEIFFFLYFAMTGMHALHMIIGIVILFWLTWRAHRGEFSSGYVAPIENFGLYWHFVDIVWLFLFPLLYLINRHPLS</sequence>
<dbReference type="AlphaFoldDB" id="A0A7W7ZP22"/>
<dbReference type="InterPro" id="IPR024791">
    <property type="entry name" value="Cyt_c/ubiquinol_Oxase_su3"/>
</dbReference>
<dbReference type="Proteomes" id="UP000584867">
    <property type="component" value="Unassembled WGS sequence"/>
</dbReference>
<evidence type="ECO:0000256" key="4">
    <source>
        <dbReference type="ARBA" id="ARBA00022989"/>
    </source>
</evidence>
<comment type="caution">
    <text evidence="9">The sequence shown here is derived from an EMBL/GenBank/DDBJ whole genome shotgun (WGS) entry which is preliminary data.</text>
</comment>
<evidence type="ECO:0000256" key="1">
    <source>
        <dbReference type="ARBA" id="ARBA00004141"/>
    </source>
</evidence>
<evidence type="ECO:0000256" key="5">
    <source>
        <dbReference type="ARBA" id="ARBA00023136"/>
    </source>
</evidence>
<feature type="transmembrane region" description="Helical" evidence="7">
    <location>
        <begin position="185"/>
        <end position="210"/>
    </location>
</feature>
<evidence type="ECO:0000313" key="9">
    <source>
        <dbReference type="EMBL" id="MBB5063564.1"/>
    </source>
</evidence>
<proteinExistence type="inferred from homology"/>
<organism evidence="9 10">
    <name type="scientific">Granulicella mallensis</name>
    <dbReference type="NCBI Taxonomy" id="940614"/>
    <lineage>
        <taxon>Bacteria</taxon>
        <taxon>Pseudomonadati</taxon>
        <taxon>Acidobacteriota</taxon>
        <taxon>Terriglobia</taxon>
        <taxon>Terriglobales</taxon>
        <taxon>Acidobacteriaceae</taxon>
        <taxon>Granulicella</taxon>
    </lineage>
</organism>
<dbReference type="PROSITE" id="PS50253">
    <property type="entry name" value="COX3"/>
    <property type="match status" value="1"/>
</dbReference>
<evidence type="ECO:0000259" key="8">
    <source>
        <dbReference type="PROSITE" id="PS50253"/>
    </source>
</evidence>
<evidence type="ECO:0000256" key="2">
    <source>
        <dbReference type="ARBA" id="ARBA00010581"/>
    </source>
</evidence>
<feature type="transmembrane region" description="Helical" evidence="7">
    <location>
        <begin position="49"/>
        <end position="69"/>
    </location>
</feature>
<keyword evidence="4 7" id="KW-1133">Transmembrane helix</keyword>
<protein>
    <submittedName>
        <fullName evidence="9">Cytochrome c oxidase subunit 3</fullName>
    </submittedName>
</protein>
<keyword evidence="3 6" id="KW-0812">Transmembrane</keyword>
<comment type="similarity">
    <text evidence="2 6">Belongs to the cytochrome c oxidase subunit 3 family.</text>
</comment>
<dbReference type="Pfam" id="PF00510">
    <property type="entry name" value="COX3"/>
    <property type="match status" value="1"/>
</dbReference>
<dbReference type="InterPro" id="IPR000298">
    <property type="entry name" value="Cyt_c_oxidase-like_su3"/>
</dbReference>
<feature type="transmembrane region" description="Helical" evidence="7">
    <location>
        <begin position="117"/>
        <end position="135"/>
    </location>
</feature>